<reference evidence="4 5" key="1">
    <citation type="submission" date="2023-10" db="EMBL/GenBank/DDBJ databases">
        <title>Chromosome-scale genome assembly provides insights into flower coloration mechanisms of Canna indica.</title>
        <authorList>
            <person name="Li C."/>
        </authorList>
    </citation>
    <scope>NUCLEOTIDE SEQUENCE [LARGE SCALE GENOMIC DNA]</scope>
    <source>
        <tissue evidence="4">Flower</tissue>
    </source>
</reference>
<organism evidence="4 5">
    <name type="scientific">Canna indica</name>
    <name type="common">Indian-shot</name>
    <dbReference type="NCBI Taxonomy" id="4628"/>
    <lineage>
        <taxon>Eukaryota</taxon>
        <taxon>Viridiplantae</taxon>
        <taxon>Streptophyta</taxon>
        <taxon>Embryophyta</taxon>
        <taxon>Tracheophyta</taxon>
        <taxon>Spermatophyta</taxon>
        <taxon>Magnoliopsida</taxon>
        <taxon>Liliopsida</taxon>
        <taxon>Zingiberales</taxon>
        <taxon>Cannaceae</taxon>
        <taxon>Canna</taxon>
    </lineage>
</organism>
<evidence type="ECO:0000256" key="1">
    <source>
        <dbReference type="SAM" id="Coils"/>
    </source>
</evidence>
<keyword evidence="5" id="KW-1185">Reference proteome</keyword>
<evidence type="ECO:0000256" key="2">
    <source>
        <dbReference type="SAM" id="MobiDB-lite"/>
    </source>
</evidence>
<dbReference type="PANTHER" id="PTHR34562">
    <property type="entry name" value="WPP DOMAIN-INTERACTING PROTEIN 2"/>
    <property type="match status" value="1"/>
</dbReference>
<gene>
    <name evidence="4" type="ORF">Cni_G15122</name>
</gene>
<dbReference type="Proteomes" id="UP001327560">
    <property type="component" value="Chromosome 5"/>
</dbReference>
<keyword evidence="3" id="KW-1133">Transmembrane helix</keyword>
<protein>
    <recommendedName>
        <fullName evidence="6">WPP domain-interacting protein 2</fullName>
    </recommendedName>
</protein>
<feature type="region of interest" description="Disordered" evidence="2">
    <location>
        <begin position="1"/>
        <end position="32"/>
    </location>
</feature>
<dbReference type="EMBL" id="CP136894">
    <property type="protein sequence ID" value="WOL06388.1"/>
    <property type="molecule type" value="Genomic_DNA"/>
</dbReference>
<feature type="region of interest" description="Disordered" evidence="2">
    <location>
        <begin position="319"/>
        <end position="386"/>
    </location>
</feature>
<dbReference type="AlphaFoldDB" id="A0AAQ3QEL1"/>
<dbReference type="InterPro" id="IPR044696">
    <property type="entry name" value="WIP1/2/3"/>
</dbReference>
<feature type="region of interest" description="Disordered" evidence="2">
    <location>
        <begin position="217"/>
        <end position="288"/>
    </location>
</feature>
<feature type="compositionally biased region" description="Acidic residues" evidence="2">
    <location>
        <begin position="167"/>
        <end position="181"/>
    </location>
</feature>
<feature type="transmembrane region" description="Helical" evidence="3">
    <location>
        <begin position="596"/>
        <end position="617"/>
    </location>
</feature>
<feature type="coiled-coil region" evidence="1">
    <location>
        <begin position="557"/>
        <end position="591"/>
    </location>
</feature>
<feature type="compositionally biased region" description="Low complexity" evidence="2">
    <location>
        <begin position="102"/>
        <end position="114"/>
    </location>
</feature>
<name>A0AAQ3QEL1_9LILI</name>
<feature type="compositionally biased region" description="Basic residues" evidence="2">
    <location>
        <begin position="118"/>
        <end position="127"/>
    </location>
</feature>
<keyword evidence="1" id="KW-0175">Coiled coil</keyword>
<accession>A0AAQ3QEL1</accession>
<feature type="coiled-coil region" evidence="1">
    <location>
        <begin position="444"/>
        <end position="518"/>
    </location>
</feature>
<proteinExistence type="predicted"/>
<evidence type="ECO:0000313" key="5">
    <source>
        <dbReference type="Proteomes" id="UP001327560"/>
    </source>
</evidence>
<feature type="compositionally biased region" description="Polar residues" evidence="2">
    <location>
        <begin position="319"/>
        <end position="330"/>
    </location>
</feature>
<evidence type="ECO:0000313" key="4">
    <source>
        <dbReference type="EMBL" id="WOL06388.1"/>
    </source>
</evidence>
<feature type="region of interest" description="Disordered" evidence="2">
    <location>
        <begin position="86"/>
        <end position="188"/>
    </location>
</feature>
<keyword evidence="3" id="KW-0472">Membrane</keyword>
<evidence type="ECO:0008006" key="6">
    <source>
        <dbReference type="Google" id="ProtNLM"/>
    </source>
</evidence>
<keyword evidence="3" id="KW-0812">Transmembrane</keyword>
<evidence type="ECO:0000256" key="3">
    <source>
        <dbReference type="SAM" id="Phobius"/>
    </source>
</evidence>
<sequence>MNLVETSKLRSDELGEENGSETSEKMAPSGEIKVEFDEDLGRKEPYGMGSPIVTGVSDRFREEVGSVSPAEAALFSPESVKANGEPIEGEFLVESPSNLIGSSSSTAATNSAPTKGYGLKKWRRRIRRDLSKDVTSNADSAQILKRRLSIAEPSKAHDDNKHKSDGNVEDDGECEGEEEGEGSVASLVSMNVGSTPLVVAPTTLDPELGLLVTDTGFNIGVDSENSDDHSSKSSTAASAPRRRSDTVGFGRDSSRIKNLGGRGSGHVVQQRGQWARGRTDVGKKLRENQVKNEIENSYSSVESDLRSSNMAALHMGSMASNGKQSENSVNCDAEQSDDGHPSQEVRSNFYKENGTVGELTRKDLDTNQSGEENSSRKENNRPMQDLDPFLESIDSLQAAKEALENEIQNFREISTNILVDDCDGLDGQYQETEGISSLTVEANLVELVQKIEHLECKLEEALNDVKTKESKVLELEAILDRTGKEVDNTDVSLLEEKCHKMEIELENLLQKKIETEIEYMIMMRTTQSWKVLTEDHIALLEEQKSLCRDQSEVMLKVKNAENRAILLKQRAEELEKDLLETREVLRLQRKTLKYSLCCFFQMVVLFIAFGLFLLHLAPSSTDIAPT</sequence>
<feature type="compositionally biased region" description="Basic and acidic residues" evidence="2">
    <location>
        <begin position="154"/>
        <end position="166"/>
    </location>
</feature>
<dbReference type="PANTHER" id="PTHR34562:SF8">
    <property type="entry name" value="WPP DOMAIN-INTERACTING PROTEIN 1"/>
    <property type="match status" value="1"/>
</dbReference>
<feature type="compositionally biased region" description="Basic and acidic residues" evidence="2">
    <location>
        <begin position="277"/>
        <end position="288"/>
    </location>
</feature>